<dbReference type="VEuPathDB" id="FungiDB:ASPSYDRAFT_37020"/>
<dbReference type="RefSeq" id="XP_040696737.1">
    <property type="nucleotide sequence ID" value="XM_040845493.1"/>
</dbReference>
<protein>
    <submittedName>
        <fullName evidence="1">Uncharacterized protein</fullName>
    </submittedName>
</protein>
<accession>A0A1L9T0S4</accession>
<dbReference type="Proteomes" id="UP000184356">
    <property type="component" value="Unassembled WGS sequence"/>
</dbReference>
<dbReference type="EMBL" id="KV878599">
    <property type="protein sequence ID" value="OJJ52931.1"/>
    <property type="molecule type" value="Genomic_DNA"/>
</dbReference>
<organism evidence="1 2">
    <name type="scientific">Aspergillus sydowii CBS 593.65</name>
    <dbReference type="NCBI Taxonomy" id="1036612"/>
    <lineage>
        <taxon>Eukaryota</taxon>
        <taxon>Fungi</taxon>
        <taxon>Dikarya</taxon>
        <taxon>Ascomycota</taxon>
        <taxon>Pezizomycotina</taxon>
        <taxon>Eurotiomycetes</taxon>
        <taxon>Eurotiomycetidae</taxon>
        <taxon>Eurotiales</taxon>
        <taxon>Aspergillaceae</taxon>
        <taxon>Aspergillus</taxon>
        <taxon>Aspergillus subgen. Nidulantes</taxon>
    </lineage>
</organism>
<name>A0A1L9T0S4_9EURO</name>
<evidence type="ECO:0000313" key="1">
    <source>
        <dbReference type="EMBL" id="OJJ52931.1"/>
    </source>
</evidence>
<gene>
    <name evidence="1" type="ORF">ASPSYDRAFT_37020</name>
</gene>
<dbReference type="GeneID" id="63761566"/>
<evidence type="ECO:0000313" key="2">
    <source>
        <dbReference type="Proteomes" id="UP000184356"/>
    </source>
</evidence>
<proteinExistence type="predicted"/>
<reference evidence="2" key="1">
    <citation type="journal article" date="2017" name="Genome Biol.">
        <title>Comparative genomics reveals high biological diversity and specific adaptations in the industrially and medically important fungal genus Aspergillus.</title>
        <authorList>
            <person name="de Vries R.P."/>
            <person name="Riley R."/>
            <person name="Wiebenga A."/>
            <person name="Aguilar-Osorio G."/>
            <person name="Amillis S."/>
            <person name="Uchima C.A."/>
            <person name="Anderluh G."/>
            <person name="Asadollahi M."/>
            <person name="Askin M."/>
            <person name="Barry K."/>
            <person name="Battaglia E."/>
            <person name="Bayram O."/>
            <person name="Benocci T."/>
            <person name="Braus-Stromeyer S.A."/>
            <person name="Caldana C."/>
            <person name="Canovas D."/>
            <person name="Cerqueira G.C."/>
            <person name="Chen F."/>
            <person name="Chen W."/>
            <person name="Choi C."/>
            <person name="Clum A."/>
            <person name="Dos Santos R.A."/>
            <person name="Damasio A.R."/>
            <person name="Diallinas G."/>
            <person name="Emri T."/>
            <person name="Fekete E."/>
            <person name="Flipphi M."/>
            <person name="Freyberg S."/>
            <person name="Gallo A."/>
            <person name="Gournas C."/>
            <person name="Habgood R."/>
            <person name="Hainaut M."/>
            <person name="Harispe M.L."/>
            <person name="Henrissat B."/>
            <person name="Hilden K.S."/>
            <person name="Hope R."/>
            <person name="Hossain A."/>
            <person name="Karabika E."/>
            <person name="Karaffa L."/>
            <person name="Karanyi Z."/>
            <person name="Krasevec N."/>
            <person name="Kuo A."/>
            <person name="Kusch H."/>
            <person name="LaButti K."/>
            <person name="Lagendijk E.L."/>
            <person name="Lapidus A."/>
            <person name="Levasseur A."/>
            <person name="Lindquist E."/>
            <person name="Lipzen A."/>
            <person name="Logrieco A.F."/>
            <person name="MacCabe A."/>
            <person name="Maekelae M.R."/>
            <person name="Malavazi I."/>
            <person name="Melin P."/>
            <person name="Meyer V."/>
            <person name="Mielnichuk N."/>
            <person name="Miskei M."/>
            <person name="Molnar A.P."/>
            <person name="Mule G."/>
            <person name="Ngan C.Y."/>
            <person name="Orejas M."/>
            <person name="Orosz E."/>
            <person name="Ouedraogo J.P."/>
            <person name="Overkamp K.M."/>
            <person name="Park H.-S."/>
            <person name="Perrone G."/>
            <person name="Piumi F."/>
            <person name="Punt P.J."/>
            <person name="Ram A.F."/>
            <person name="Ramon A."/>
            <person name="Rauscher S."/>
            <person name="Record E."/>
            <person name="Riano-Pachon D.M."/>
            <person name="Robert V."/>
            <person name="Roehrig J."/>
            <person name="Ruller R."/>
            <person name="Salamov A."/>
            <person name="Salih N.S."/>
            <person name="Samson R.A."/>
            <person name="Sandor E."/>
            <person name="Sanguinetti M."/>
            <person name="Schuetze T."/>
            <person name="Sepcic K."/>
            <person name="Shelest E."/>
            <person name="Sherlock G."/>
            <person name="Sophianopoulou V."/>
            <person name="Squina F.M."/>
            <person name="Sun H."/>
            <person name="Susca A."/>
            <person name="Todd R.B."/>
            <person name="Tsang A."/>
            <person name="Unkles S.E."/>
            <person name="van de Wiele N."/>
            <person name="van Rossen-Uffink D."/>
            <person name="Oliveira J.V."/>
            <person name="Vesth T.C."/>
            <person name="Visser J."/>
            <person name="Yu J.-H."/>
            <person name="Zhou M."/>
            <person name="Andersen M.R."/>
            <person name="Archer D.B."/>
            <person name="Baker S.E."/>
            <person name="Benoit I."/>
            <person name="Brakhage A.A."/>
            <person name="Braus G.H."/>
            <person name="Fischer R."/>
            <person name="Frisvad J.C."/>
            <person name="Goldman G.H."/>
            <person name="Houbraken J."/>
            <person name="Oakley B."/>
            <person name="Pocsi I."/>
            <person name="Scazzocchio C."/>
            <person name="Seiboth B."/>
            <person name="vanKuyk P.A."/>
            <person name="Wortman J."/>
            <person name="Dyer P.S."/>
            <person name="Grigoriev I.V."/>
        </authorList>
    </citation>
    <scope>NUCLEOTIDE SEQUENCE [LARGE SCALE GENOMIC DNA]</scope>
    <source>
        <strain evidence="2">CBS 593.65</strain>
    </source>
</reference>
<keyword evidence="2" id="KW-1185">Reference proteome</keyword>
<sequence>MSALNHPKRGLLTKSPSTWSEREFAAFHNAAISDVEFIEYYSRCAEQLGKPLVVMVNTAAIANPVIYGWAGYEMRLSEADRRGPIGRLQLDAANMANIEFCNGTILTDEYLCSWQIVIVFEHPLDSATDSYRMVRRCFDETRIESQEIEPLMDLPTSLDCVRKLLRISLVKYVKGLATEPLLIHKIDLNNGEHGVIGKLCEKLHLQKPPVPAQELQGRRRRSVEAAAVELFRKIGEENAECYINGTMSEWEARLDMKMLKWVDEFGSKDAKLIREHARGAMPSYYAFAHFCLSV</sequence>
<dbReference type="AlphaFoldDB" id="A0A1L9T0S4"/>